<evidence type="ECO:0000313" key="3">
    <source>
        <dbReference type="Proteomes" id="UP001066276"/>
    </source>
</evidence>
<feature type="compositionally biased region" description="Low complexity" evidence="1">
    <location>
        <begin position="11"/>
        <end position="21"/>
    </location>
</feature>
<feature type="region of interest" description="Disordered" evidence="1">
    <location>
        <begin position="1"/>
        <end position="84"/>
    </location>
</feature>
<gene>
    <name evidence="2" type="ORF">NDU88_003755</name>
</gene>
<feature type="compositionally biased region" description="Basic and acidic residues" evidence="1">
    <location>
        <begin position="74"/>
        <end position="84"/>
    </location>
</feature>
<dbReference type="Gene3D" id="3.30.70.1820">
    <property type="entry name" value="L1 transposable element, RRM domain"/>
    <property type="match status" value="1"/>
</dbReference>
<keyword evidence="3" id="KW-1185">Reference proteome</keyword>
<evidence type="ECO:0000256" key="1">
    <source>
        <dbReference type="SAM" id="MobiDB-lite"/>
    </source>
</evidence>
<name>A0AAV7SGU0_PLEWA</name>
<dbReference type="EMBL" id="JANPWB010000008">
    <property type="protein sequence ID" value="KAJ1163295.1"/>
    <property type="molecule type" value="Genomic_DNA"/>
</dbReference>
<dbReference type="AlphaFoldDB" id="A0AAV7SGU0"/>
<evidence type="ECO:0000313" key="2">
    <source>
        <dbReference type="EMBL" id="KAJ1163295.1"/>
    </source>
</evidence>
<feature type="compositionally biased region" description="Polar residues" evidence="1">
    <location>
        <begin position="22"/>
        <end position="40"/>
    </location>
</feature>
<comment type="caution">
    <text evidence="2">The sequence shown here is derived from an EMBL/GenBank/DDBJ whole genome shotgun (WGS) entry which is preliminary data.</text>
</comment>
<organism evidence="2 3">
    <name type="scientific">Pleurodeles waltl</name>
    <name type="common">Iberian ribbed newt</name>
    <dbReference type="NCBI Taxonomy" id="8319"/>
    <lineage>
        <taxon>Eukaryota</taxon>
        <taxon>Metazoa</taxon>
        <taxon>Chordata</taxon>
        <taxon>Craniata</taxon>
        <taxon>Vertebrata</taxon>
        <taxon>Euteleostomi</taxon>
        <taxon>Amphibia</taxon>
        <taxon>Batrachia</taxon>
        <taxon>Caudata</taxon>
        <taxon>Salamandroidea</taxon>
        <taxon>Salamandridae</taxon>
        <taxon>Pleurodelinae</taxon>
        <taxon>Pleurodeles</taxon>
    </lineage>
</organism>
<reference evidence="2" key="1">
    <citation type="journal article" date="2022" name="bioRxiv">
        <title>Sequencing and chromosome-scale assembly of the giantPleurodeles waltlgenome.</title>
        <authorList>
            <person name="Brown T."/>
            <person name="Elewa A."/>
            <person name="Iarovenko S."/>
            <person name="Subramanian E."/>
            <person name="Araus A.J."/>
            <person name="Petzold A."/>
            <person name="Susuki M."/>
            <person name="Suzuki K.-i.T."/>
            <person name="Hayashi T."/>
            <person name="Toyoda A."/>
            <person name="Oliveira C."/>
            <person name="Osipova E."/>
            <person name="Leigh N.D."/>
            <person name="Simon A."/>
            <person name="Yun M.H."/>
        </authorList>
    </citation>
    <scope>NUCLEOTIDE SEQUENCE</scope>
    <source>
        <strain evidence="2">20211129_DDA</strain>
        <tissue evidence="2">Liver</tissue>
    </source>
</reference>
<accession>A0AAV7SGU0</accession>
<proteinExistence type="predicted"/>
<dbReference type="InterPro" id="IPR004244">
    <property type="entry name" value="Transposase_22"/>
</dbReference>
<dbReference type="Proteomes" id="UP001066276">
    <property type="component" value="Chromosome 4_2"/>
</dbReference>
<sequence>MQCDHGGLRPGVGPRPLARPRTSVTQQPRESGSGRASRSTLARAVLHHDRPCTGHNHGPHPVGDIGGGPQTGRDGQHDGLSDGGHKVDASGHCWLPIAGDSLEQRLTTVEAQAIFTPDRDPELLYLRSKLIDLEDRSHRDNVRFLGFPESIEGANVQPFLKVTLPKLTGLSFDPPSEFQRAHRLGPKCRDGENHPRPIIACLLLHTQARQLLQAAYTHGPFRMNEQMIRMTADFSKETSERRKAFLALCPRLRQLEVKFGLFEPVRMWITKNNVSKDFCDPEDLRLFLDSLQTRPMDMTILLQPQSLCMVTMINSPQESETGTMYLRLPARGRDLERLSKNYYDRGQVLLAVAMHTQVADRDKSRFPLKPSTAPTCERRQIVRDNNTTAGSTGTLRVV</sequence>
<dbReference type="PANTHER" id="PTHR11505">
    <property type="entry name" value="L1 TRANSPOSABLE ELEMENT-RELATED"/>
    <property type="match status" value="1"/>
</dbReference>
<protein>
    <submittedName>
        <fullName evidence="2">Uncharacterized protein</fullName>
    </submittedName>
</protein>